<evidence type="ECO:0000313" key="4">
    <source>
        <dbReference type="EMBL" id="KAJ7227131.1"/>
    </source>
</evidence>
<dbReference type="CDD" id="cd06467">
    <property type="entry name" value="p23_NUDC_like"/>
    <property type="match status" value="1"/>
</dbReference>
<keyword evidence="2" id="KW-0472">Membrane</keyword>
<evidence type="ECO:0000256" key="2">
    <source>
        <dbReference type="SAM" id="Phobius"/>
    </source>
</evidence>
<dbReference type="AlphaFoldDB" id="A0AAD7E4I0"/>
<comment type="caution">
    <text evidence="4">The sequence shown here is derived from an EMBL/GenBank/DDBJ whole genome shotgun (WGS) entry which is preliminary data.</text>
</comment>
<proteinExistence type="predicted"/>
<dbReference type="EMBL" id="JARJCW010000003">
    <property type="protein sequence ID" value="KAJ7227131.1"/>
    <property type="molecule type" value="Genomic_DNA"/>
</dbReference>
<keyword evidence="5" id="KW-1185">Reference proteome</keyword>
<organism evidence="4 5">
    <name type="scientific">Mycena pura</name>
    <dbReference type="NCBI Taxonomy" id="153505"/>
    <lineage>
        <taxon>Eukaryota</taxon>
        <taxon>Fungi</taxon>
        <taxon>Dikarya</taxon>
        <taxon>Basidiomycota</taxon>
        <taxon>Agaricomycotina</taxon>
        <taxon>Agaricomycetes</taxon>
        <taxon>Agaricomycetidae</taxon>
        <taxon>Agaricales</taxon>
        <taxon>Marasmiineae</taxon>
        <taxon>Mycenaceae</taxon>
        <taxon>Mycena</taxon>
    </lineage>
</organism>
<feature type="compositionally biased region" description="Polar residues" evidence="1">
    <location>
        <begin position="135"/>
        <end position="149"/>
    </location>
</feature>
<accession>A0AAD7E4I0</accession>
<dbReference type="SUPFAM" id="SSF49764">
    <property type="entry name" value="HSP20-like chaperones"/>
    <property type="match status" value="1"/>
</dbReference>
<reference evidence="4" key="1">
    <citation type="submission" date="2023-03" db="EMBL/GenBank/DDBJ databases">
        <title>Massive genome expansion in bonnet fungi (Mycena s.s.) driven by repeated elements and novel gene families across ecological guilds.</title>
        <authorList>
            <consortium name="Lawrence Berkeley National Laboratory"/>
            <person name="Harder C.B."/>
            <person name="Miyauchi S."/>
            <person name="Viragh M."/>
            <person name="Kuo A."/>
            <person name="Thoen E."/>
            <person name="Andreopoulos B."/>
            <person name="Lu D."/>
            <person name="Skrede I."/>
            <person name="Drula E."/>
            <person name="Henrissat B."/>
            <person name="Morin E."/>
            <person name="Kohler A."/>
            <person name="Barry K."/>
            <person name="LaButti K."/>
            <person name="Morin E."/>
            <person name="Salamov A."/>
            <person name="Lipzen A."/>
            <person name="Mereny Z."/>
            <person name="Hegedus B."/>
            <person name="Baldrian P."/>
            <person name="Stursova M."/>
            <person name="Weitz H."/>
            <person name="Taylor A."/>
            <person name="Grigoriev I.V."/>
            <person name="Nagy L.G."/>
            <person name="Martin F."/>
            <person name="Kauserud H."/>
        </authorList>
    </citation>
    <scope>NUCLEOTIDE SEQUENCE</scope>
    <source>
        <strain evidence="4">9144</strain>
    </source>
</reference>
<keyword evidence="2" id="KW-1133">Transmembrane helix</keyword>
<evidence type="ECO:0000313" key="5">
    <source>
        <dbReference type="Proteomes" id="UP001219525"/>
    </source>
</evidence>
<dbReference type="Gene3D" id="2.60.40.790">
    <property type="match status" value="1"/>
</dbReference>
<dbReference type="Proteomes" id="UP001219525">
    <property type="component" value="Unassembled WGS sequence"/>
</dbReference>
<feature type="domain" description="CS" evidence="3">
    <location>
        <begin position="14"/>
        <end position="75"/>
    </location>
</feature>
<name>A0AAD7E4I0_9AGAR</name>
<evidence type="ECO:0000259" key="3">
    <source>
        <dbReference type="Pfam" id="PF04969"/>
    </source>
</evidence>
<dbReference type="InterPro" id="IPR008978">
    <property type="entry name" value="HSP20-like_chaperone"/>
</dbReference>
<keyword evidence="2" id="KW-0812">Transmembrane</keyword>
<evidence type="ECO:0000256" key="1">
    <source>
        <dbReference type="SAM" id="MobiDB-lite"/>
    </source>
</evidence>
<dbReference type="Pfam" id="PF04969">
    <property type="entry name" value="CS"/>
    <property type="match status" value="1"/>
</dbReference>
<gene>
    <name evidence="4" type="ORF">GGX14DRAFT_418301</name>
</gene>
<protein>
    <recommendedName>
        <fullName evidence="3">CS domain-containing protein</fullName>
    </recommendedName>
</protein>
<feature type="region of interest" description="Disordered" evidence="1">
    <location>
        <begin position="113"/>
        <end position="151"/>
    </location>
</feature>
<sequence>MSSNDPQHTSFSSYSWHQATVLFLLPPGTSEADIHVEIEPTGHYLVAGMRGQPPVIKGRLYARVDSANSMWQLEPLRSRLSARERTNSTASTASTHSSYAFISDPEISSSFAASLESGPASDVEDASSPVGLASPNFSSGDSHPVSRSVSPGHAIRSLTSSYSSLESLQSHRSGRLLTLHLEKRQSIIWPSLIVGPVPETLSPHVANSIVFDASDELEHPYNMDPTSLTLIALELLDIKKDKEEAFEYFLRAWHQAHTPTATMKLVSHYLSLQVTLDLVESEKPATRGTALYYVQCMGGSSGLAQLYLEAGMLYLEGTASTLLTSSSSSLASLRVPLPVLSAETSTDAWKRDRAAAGKYFERARVLNPTLDIPILPPPSISRDPSEQLEMPSIDLYVSGPARKRKLKEENTLFGHRDPKLDELDNTWYLYVPGLVGAGTALLVVGVISALGFSTWSRRNQGS</sequence>
<dbReference type="InterPro" id="IPR007052">
    <property type="entry name" value="CS_dom"/>
</dbReference>
<feature type="transmembrane region" description="Helical" evidence="2">
    <location>
        <begin position="427"/>
        <end position="452"/>
    </location>
</feature>